<dbReference type="InterPro" id="IPR037465">
    <property type="entry name" value="YlxR"/>
</dbReference>
<evidence type="ECO:0000256" key="1">
    <source>
        <dbReference type="SAM" id="MobiDB-lite"/>
    </source>
</evidence>
<feature type="domain" description="YlxR" evidence="2">
    <location>
        <begin position="16"/>
        <end position="88"/>
    </location>
</feature>
<dbReference type="AlphaFoldDB" id="A0A4V1RLM6"/>
<evidence type="ECO:0000313" key="4">
    <source>
        <dbReference type="Proteomes" id="UP000291838"/>
    </source>
</evidence>
<evidence type="ECO:0000259" key="2">
    <source>
        <dbReference type="Pfam" id="PF04296"/>
    </source>
</evidence>
<organism evidence="3 4">
    <name type="scientific">Nocardioides glacieisoli</name>
    <dbReference type="NCBI Taxonomy" id="1168730"/>
    <lineage>
        <taxon>Bacteria</taxon>
        <taxon>Bacillati</taxon>
        <taxon>Actinomycetota</taxon>
        <taxon>Actinomycetes</taxon>
        <taxon>Propionibacteriales</taxon>
        <taxon>Nocardioidaceae</taxon>
        <taxon>Nocardioides</taxon>
    </lineage>
</organism>
<dbReference type="Pfam" id="PF04296">
    <property type="entry name" value="YlxR"/>
    <property type="match status" value="1"/>
</dbReference>
<dbReference type="PANTHER" id="PTHR34215">
    <property type="entry name" value="BLL0784 PROTEIN"/>
    <property type="match status" value="1"/>
</dbReference>
<protein>
    <submittedName>
        <fullName evidence="3">YlxR family protein</fullName>
    </submittedName>
</protein>
<name>A0A4V1RLM6_9ACTN</name>
<evidence type="ECO:0000313" key="3">
    <source>
        <dbReference type="EMBL" id="RYB96312.1"/>
    </source>
</evidence>
<feature type="compositionally biased region" description="Basic and acidic residues" evidence="1">
    <location>
        <begin position="107"/>
        <end position="116"/>
    </location>
</feature>
<dbReference type="SUPFAM" id="SSF64376">
    <property type="entry name" value="YlxR-like"/>
    <property type="match status" value="1"/>
</dbReference>
<dbReference type="OrthoDB" id="5244965at2"/>
<sequence length="116" mass="12127">MSVATTSDTPAPGPVRTCVGCRAKAAASELLRVVAGSDAEGRPALVPDPDHRAPGRGAHLHPTTECWELAVRRRAFPRALRSGVPLADTLLADHLNTALAPSTPPQHRPETGARSS</sequence>
<dbReference type="EMBL" id="SDWS01000001">
    <property type="protein sequence ID" value="RYB96312.1"/>
    <property type="molecule type" value="Genomic_DNA"/>
</dbReference>
<comment type="caution">
    <text evidence="3">The sequence shown here is derived from an EMBL/GenBank/DDBJ whole genome shotgun (WGS) entry which is preliminary data.</text>
</comment>
<feature type="region of interest" description="Disordered" evidence="1">
    <location>
        <begin position="97"/>
        <end position="116"/>
    </location>
</feature>
<accession>A0A4V1RLM6</accession>
<gene>
    <name evidence="3" type="ORF">EUA06_01665</name>
</gene>
<dbReference type="PANTHER" id="PTHR34215:SF1">
    <property type="entry name" value="YLXR DOMAIN-CONTAINING PROTEIN"/>
    <property type="match status" value="1"/>
</dbReference>
<keyword evidence="4" id="KW-1185">Reference proteome</keyword>
<dbReference type="InterPro" id="IPR035931">
    <property type="entry name" value="YlxR-like_sf"/>
</dbReference>
<proteinExistence type="predicted"/>
<feature type="region of interest" description="Disordered" evidence="1">
    <location>
        <begin position="38"/>
        <end position="60"/>
    </location>
</feature>
<dbReference type="Proteomes" id="UP000291838">
    <property type="component" value="Unassembled WGS sequence"/>
</dbReference>
<dbReference type="InterPro" id="IPR007393">
    <property type="entry name" value="YlxR_dom"/>
</dbReference>
<reference evidence="3 4" key="1">
    <citation type="submission" date="2019-01" db="EMBL/GenBank/DDBJ databases">
        <title>Novel species of Nocardioides.</title>
        <authorList>
            <person name="Liu Q."/>
            <person name="Xin Y.-H."/>
        </authorList>
    </citation>
    <scope>NUCLEOTIDE SEQUENCE [LARGE SCALE GENOMIC DNA]</scope>
    <source>
        <strain evidence="3 4">HLT3-15</strain>
    </source>
</reference>
<dbReference type="Gene3D" id="3.30.1230.10">
    <property type="entry name" value="YlxR-like"/>
    <property type="match status" value="1"/>
</dbReference>